<evidence type="ECO:0000313" key="3">
    <source>
        <dbReference type="EMBL" id="QHS93872.1"/>
    </source>
</evidence>
<sequence length="221" mass="25352">MWTFRYADGKWECNLKRRRCIGLTKSGTQCSRTTVFTLPYCWQHLQSDGHLVIGPTTLRGFKFLGLFACGKTFMPGERIIEYVGSKIRKKTFRKRYPGKKEVAPYAIGLLDAACVRGAGSLANSCGSRKSRCNAKYEEVKGGKVYIVATKSIKSGQEILVDYGEDYWKRDSVHKKHKTTAKGQSYNKLKYTCRADQPKRKTTARRITRSMKKRTTRSMKRY</sequence>
<evidence type="ECO:0000256" key="1">
    <source>
        <dbReference type="SAM" id="MobiDB-lite"/>
    </source>
</evidence>
<dbReference type="InterPro" id="IPR046341">
    <property type="entry name" value="SET_dom_sf"/>
</dbReference>
<dbReference type="PROSITE" id="PS50280">
    <property type="entry name" value="SET"/>
    <property type="match status" value="1"/>
</dbReference>
<dbReference type="AlphaFoldDB" id="A0A6C0BPG2"/>
<reference evidence="3" key="1">
    <citation type="journal article" date="2020" name="Nature">
        <title>Giant virus diversity and host interactions through global metagenomics.</title>
        <authorList>
            <person name="Schulz F."/>
            <person name="Roux S."/>
            <person name="Paez-Espino D."/>
            <person name="Jungbluth S."/>
            <person name="Walsh D.A."/>
            <person name="Denef V.J."/>
            <person name="McMahon K.D."/>
            <person name="Konstantinidis K.T."/>
            <person name="Eloe-Fadrosh E.A."/>
            <person name="Kyrpides N.C."/>
            <person name="Woyke T."/>
        </authorList>
    </citation>
    <scope>NUCLEOTIDE SEQUENCE</scope>
    <source>
        <strain evidence="3">GVMAG-M-3300018080-19</strain>
    </source>
</reference>
<feature type="compositionally biased region" description="Basic residues" evidence="1">
    <location>
        <begin position="199"/>
        <end position="221"/>
    </location>
</feature>
<organism evidence="3">
    <name type="scientific">viral metagenome</name>
    <dbReference type="NCBI Taxonomy" id="1070528"/>
    <lineage>
        <taxon>unclassified sequences</taxon>
        <taxon>metagenomes</taxon>
        <taxon>organismal metagenomes</taxon>
    </lineage>
</organism>
<feature type="region of interest" description="Disordered" evidence="1">
    <location>
        <begin position="196"/>
        <end position="221"/>
    </location>
</feature>
<dbReference type="Pfam" id="PF00856">
    <property type="entry name" value="SET"/>
    <property type="match status" value="1"/>
</dbReference>
<accession>A0A6C0BPG2</accession>
<dbReference type="InterPro" id="IPR001214">
    <property type="entry name" value="SET_dom"/>
</dbReference>
<dbReference type="EMBL" id="MN739211">
    <property type="protein sequence ID" value="QHS93872.1"/>
    <property type="molecule type" value="Genomic_DNA"/>
</dbReference>
<name>A0A6C0BPG2_9ZZZZ</name>
<feature type="domain" description="SET" evidence="2">
    <location>
        <begin position="49"/>
        <end position="163"/>
    </location>
</feature>
<dbReference type="Gene3D" id="2.170.270.10">
    <property type="entry name" value="SET domain"/>
    <property type="match status" value="1"/>
</dbReference>
<dbReference type="SUPFAM" id="SSF82199">
    <property type="entry name" value="SET domain"/>
    <property type="match status" value="1"/>
</dbReference>
<evidence type="ECO:0000259" key="2">
    <source>
        <dbReference type="PROSITE" id="PS50280"/>
    </source>
</evidence>
<protein>
    <recommendedName>
        <fullName evidence="2">SET domain-containing protein</fullName>
    </recommendedName>
</protein>
<proteinExistence type="predicted"/>